<organism evidence="1 2">
    <name type="scientific">Pseudomonas syringae pv. actinidiae</name>
    <dbReference type="NCBI Taxonomy" id="103796"/>
    <lineage>
        <taxon>Bacteria</taxon>
        <taxon>Pseudomonadati</taxon>
        <taxon>Pseudomonadota</taxon>
        <taxon>Gammaproteobacteria</taxon>
        <taxon>Pseudomonadales</taxon>
        <taxon>Pseudomonadaceae</taxon>
        <taxon>Pseudomonas</taxon>
        <taxon>Pseudomonas syringae</taxon>
    </lineage>
</organism>
<name>A0AAN4QAW9_PSESF</name>
<evidence type="ECO:0000313" key="1">
    <source>
        <dbReference type="EMBL" id="GBH20709.1"/>
    </source>
</evidence>
<evidence type="ECO:0000313" key="2">
    <source>
        <dbReference type="Proteomes" id="UP000248291"/>
    </source>
</evidence>
<proteinExistence type="predicted"/>
<sequence length="99" mass="11584">MPVYNETNVFLAQNFLALPHCIAIRNQAFRHPQQQRRLPAPINPHHQVETRLEVKMSIFVTTKILQVEVVEAHVGFLYQSGRMRQCTLAHPMRHRPMCD</sequence>
<protein>
    <submittedName>
        <fullName evidence="1">Uncharacterized protein</fullName>
    </submittedName>
</protein>
<gene>
    <name evidence="1" type="ORF">KPSA3_06745</name>
</gene>
<dbReference type="AlphaFoldDB" id="A0AAN4QAW9"/>
<comment type="caution">
    <text evidence="1">The sequence shown here is derived from an EMBL/GenBank/DDBJ whole genome shotgun (WGS) entry which is preliminary data.</text>
</comment>
<dbReference type="EMBL" id="BGKA01000266">
    <property type="protein sequence ID" value="GBH20709.1"/>
    <property type="molecule type" value="Genomic_DNA"/>
</dbReference>
<reference evidence="1 2" key="1">
    <citation type="submission" date="2018-04" db="EMBL/GenBank/DDBJ databases">
        <title>Draft genome sequence of Pseudomonas syringae pv. actinidiae biovar 3 strains isolated from kiwifruit in Kagawa prefecture.</title>
        <authorList>
            <person name="Tabuchi M."/>
            <person name="Saito M."/>
            <person name="Fujiwara S."/>
            <person name="Sasa N."/>
            <person name="Akimitsu K."/>
            <person name="Gomi K."/>
            <person name="Konishi-Sugita S."/>
            <person name="Hamano K."/>
            <person name="Kataoka I."/>
        </authorList>
    </citation>
    <scope>NUCLEOTIDE SEQUENCE [LARGE SCALE GENOMIC DNA]</scope>
    <source>
        <strain evidence="1 2">MAFF212211</strain>
    </source>
</reference>
<accession>A0AAN4QAW9</accession>
<dbReference type="Proteomes" id="UP000248291">
    <property type="component" value="Unassembled WGS sequence"/>
</dbReference>